<evidence type="ECO:0000313" key="3">
    <source>
        <dbReference type="Proteomes" id="UP001570511"/>
    </source>
</evidence>
<dbReference type="EMBL" id="JBGNYA010000001">
    <property type="protein sequence ID" value="MFA1611164.1"/>
    <property type="molecule type" value="Genomic_DNA"/>
</dbReference>
<dbReference type="AlphaFoldDB" id="A0ABD5MEW8"/>
<feature type="domain" description="DICT" evidence="1">
    <location>
        <begin position="101"/>
        <end position="210"/>
    </location>
</feature>
<dbReference type="InterPro" id="IPR016954">
    <property type="entry name" value="Uncharacterised_Vng0742h"/>
</dbReference>
<protein>
    <submittedName>
        <fullName evidence="2">DICT sensory domain-containing protein</fullName>
    </submittedName>
</protein>
<name>A0ABD5MEW8_9EURY</name>
<accession>A0ABD5MEW8</accession>
<dbReference type="Proteomes" id="UP001570511">
    <property type="component" value="Unassembled WGS sequence"/>
</dbReference>
<evidence type="ECO:0000259" key="1">
    <source>
        <dbReference type="Pfam" id="PF10069"/>
    </source>
</evidence>
<comment type="caution">
    <text evidence="2">The sequence shown here is derived from an EMBL/GenBank/DDBJ whole genome shotgun (WGS) entry which is preliminary data.</text>
</comment>
<proteinExistence type="predicted"/>
<reference evidence="2 3" key="1">
    <citation type="submission" date="2024-08" db="EMBL/GenBank/DDBJ databases">
        <title>Halobellus sp. MBLA0158 whole genome sequence.</title>
        <authorList>
            <person name="Hwang C.Y."/>
            <person name="Cho E.-S."/>
            <person name="Seo M.-J."/>
        </authorList>
    </citation>
    <scope>NUCLEOTIDE SEQUENCE [LARGE SCALE GENOMIC DNA]</scope>
    <source>
        <strain evidence="2 3">MBLA0158</strain>
    </source>
</reference>
<evidence type="ECO:0000313" key="2">
    <source>
        <dbReference type="EMBL" id="MFA1611164.1"/>
    </source>
</evidence>
<organism evidence="2 3">
    <name type="scientific">Halobellus rubicundus</name>
    <dbReference type="NCBI Taxonomy" id="2996466"/>
    <lineage>
        <taxon>Archaea</taxon>
        <taxon>Methanobacteriati</taxon>
        <taxon>Methanobacteriota</taxon>
        <taxon>Stenosarchaea group</taxon>
        <taxon>Halobacteria</taxon>
        <taxon>Halobacteriales</taxon>
        <taxon>Haloferacaceae</taxon>
        <taxon>Halobellus</taxon>
    </lineage>
</organism>
<keyword evidence="3" id="KW-1185">Reference proteome</keyword>
<dbReference type="RefSeq" id="WP_372389244.1">
    <property type="nucleotide sequence ID" value="NZ_JBGNYA010000001.1"/>
</dbReference>
<dbReference type="PIRSF" id="PIRSF030471">
    <property type="entry name" value="STR_Vng0742h_prd"/>
    <property type="match status" value="1"/>
</dbReference>
<sequence>MTLREFLDAAEDPDRSLVVLNRTAPNPVQNMLEGLFGGQSIDVDEIELPDAEADQVLVVEDDQVLASSPLSDLQDAILFINSDLFITGTRDLEEIELPEALEQLDEIPFYLRGYPESHSEKLLLILISRYIERRAWEEGEGTLRTSFQNLSRIEDEVGTHQVYGRLDESPVDVHVYGMPGWRPDPDSSITIHAGYSRDFRESWFVVYTPPEDRDADSHVALLALEEAPNEWVGFWTFRQSVVEDLNRYIEKHL</sequence>
<dbReference type="InterPro" id="IPR019278">
    <property type="entry name" value="DICT_dom"/>
</dbReference>
<dbReference type="Pfam" id="PF10069">
    <property type="entry name" value="DICT"/>
    <property type="match status" value="1"/>
</dbReference>
<gene>
    <name evidence="2" type="ORF">OS889_09120</name>
</gene>